<reference evidence="1" key="1">
    <citation type="submission" date="2021-02" db="EMBL/GenBank/DDBJ databases">
        <authorList>
            <consortium name="DOE Joint Genome Institute"/>
            <person name="Ahrendt S."/>
            <person name="Looney B.P."/>
            <person name="Miyauchi S."/>
            <person name="Morin E."/>
            <person name="Drula E."/>
            <person name="Courty P.E."/>
            <person name="Chicoki N."/>
            <person name="Fauchery L."/>
            <person name="Kohler A."/>
            <person name="Kuo A."/>
            <person name="Labutti K."/>
            <person name="Pangilinan J."/>
            <person name="Lipzen A."/>
            <person name="Riley R."/>
            <person name="Andreopoulos W."/>
            <person name="He G."/>
            <person name="Johnson J."/>
            <person name="Barry K.W."/>
            <person name="Grigoriev I.V."/>
            <person name="Nagy L."/>
            <person name="Hibbett D."/>
            <person name="Henrissat B."/>
            <person name="Matheny P.B."/>
            <person name="Labbe J."/>
            <person name="Martin F."/>
        </authorList>
    </citation>
    <scope>NUCLEOTIDE SEQUENCE</scope>
    <source>
        <strain evidence="1">EC-137</strain>
    </source>
</reference>
<organism evidence="1 2">
    <name type="scientific">Vararia minispora EC-137</name>
    <dbReference type="NCBI Taxonomy" id="1314806"/>
    <lineage>
        <taxon>Eukaryota</taxon>
        <taxon>Fungi</taxon>
        <taxon>Dikarya</taxon>
        <taxon>Basidiomycota</taxon>
        <taxon>Agaricomycotina</taxon>
        <taxon>Agaricomycetes</taxon>
        <taxon>Russulales</taxon>
        <taxon>Lachnocladiaceae</taxon>
        <taxon>Vararia</taxon>
    </lineage>
</organism>
<protein>
    <submittedName>
        <fullName evidence="1">Uncharacterized protein</fullName>
    </submittedName>
</protein>
<reference evidence="1" key="2">
    <citation type="journal article" date="2022" name="New Phytol.">
        <title>Evolutionary transition to the ectomycorrhizal habit in the genomes of a hyperdiverse lineage of mushroom-forming fungi.</title>
        <authorList>
            <person name="Looney B."/>
            <person name="Miyauchi S."/>
            <person name="Morin E."/>
            <person name="Drula E."/>
            <person name="Courty P.E."/>
            <person name="Kohler A."/>
            <person name="Kuo A."/>
            <person name="LaButti K."/>
            <person name="Pangilinan J."/>
            <person name="Lipzen A."/>
            <person name="Riley R."/>
            <person name="Andreopoulos W."/>
            <person name="He G."/>
            <person name="Johnson J."/>
            <person name="Nolan M."/>
            <person name="Tritt A."/>
            <person name="Barry K.W."/>
            <person name="Grigoriev I.V."/>
            <person name="Nagy L.G."/>
            <person name="Hibbett D."/>
            <person name="Henrissat B."/>
            <person name="Matheny P.B."/>
            <person name="Labbe J."/>
            <person name="Martin F.M."/>
        </authorList>
    </citation>
    <scope>NUCLEOTIDE SEQUENCE</scope>
    <source>
        <strain evidence="1">EC-137</strain>
    </source>
</reference>
<proteinExistence type="predicted"/>
<gene>
    <name evidence="1" type="ORF">K488DRAFT_85136</name>
</gene>
<comment type="caution">
    <text evidence="1">The sequence shown here is derived from an EMBL/GenBank/DDBJ whole genome shotgun (WGS) entry which is preliminary data.</text>
</comment>
<dbReference type="EMBL" id="MU273525">
    <property type="protein sequence ID" value="KAI0033215.1"/>
    <property type="molecule type" value="Genomic_DNA"/>
</dbReference>
<accession>A0ACB8QNF7</accession>
<evidence type="ECO:0000313" key="1">
    <source>
        <dbReference type="EMBL" id="KAI0033215.1"/>
    </source>
</evidence>
<dbReference type="Proteomes" id="UP000814128">
    <property type="component" value="Unassembled WGS sequence"/>
</dbReference>
<sequence>MLFRVQRQLHHLVSSNTSLQYAIELGADGLVDGSPQCPLTTPERLRLLLAQRTAWRRLHPHTTLTFPVETNWFAFDIAGGVLASYRLTAENQLALRTLPSRAFGGSTLGAKHMPLDIKDFAIDPAQDLFALVEGFRGAPTVEVGEFAAAGADGVLRIHLRTLRSLGLETHSAARTHTLEVHMLQHLQYVKLQIAEDVLAVFTHIVPAVLSIWNWRTGQELVHFREDASPDRTSDFAFLSPRAYLLTDRSGLVHLYPLDGAPAPPNSPSNTRSLPPDDARRVTLALPALDRGHELDYVACHTGPFVSNAGERAPFAPASDARVHVLVIQADMHAGEAALASEILESVALAFVISTAALLRFLGNHPTAATIKDPDAVVLERRIPWADWGPTCSRVFDLGFEEHVSERAVHGARVVMPTRSLKDPEQYHLQVLDFNASRRGLDIVSDVPPAKGELIAEGALIRSPTGLAEHAQVIFVEPVESHLPYYAATFGKDVFDVDDELLMDDARLVRYPAEEDERTADRMDVFVF</sequence>
<name>A0ACB8QNF7_9AGAM</name>
<keyword evidence="2" id="KW-1185">Reference proteome</keyword>
<evidence type="ECO:0000313" key="2">
    <source>
        <dbReference type="Proteomes" id="UP000814128"/>
    </source>
</evidence>